<dbReference type="GO" id="GO:0016020">
    <property type="term" value="C:membrane"/>
    <property type="evidence" value="ECO:0007669"/>
    <property type="project" value="UniProtKB-SubCell"/>
</dbReference>
<keyword evidence="4 6" id="KW-1133">Transmembrane helix</keyword>
<dbReference type="Pfam" id="PF03073">
    <property type="entry name" value="TspO_MBR"/>
    <property type="match status" value="1"/>
</dbReference>
<name>A0A6C0HJT7_9ZZZZ</name>
<dbReference type="EMBL" id="MN739968">
    <property type="protein sequence ID" value="QHT80415.1"/>
    <property type="molecule type" value="Genomic_DNA"/>
</dbReference>
<evidence type="ECO:0000256" key="5">
    <source>
        <dbReference type="ARBA" id="ARBA00023136"/>
    </source>
</evidence>
<dbReference type="AlphaFoldDB" id="A0A6C0HJT7"/>
<evidence type="ECO:0000256" key="3">
    <source>
        <dbReference type="ARBA" id="ARBA00022692"/>
    </source>
</evidence>
<comment type="similarity">
    <text evidence="2">Belongs to the TspO/BZRP family.</text>
</comment>
<evidence type="ECO:0000256" key="6">
    <source>
        <dbReference type="SAM" id="Phobius"/>
    </source>
</evidence>
<dbReference type="Gene3D" id="1.20.1260.100">
    <property type="entry name" value="TspO/MBR protein"/>
    <property type="match status" value="1"/>
</dbReference>
<dbReference type="InterPro" id="IPR038330">
    <property type="entry name" value="TspO/MBR-related_sf"/>
</dbReference>
<evidence type="ECO:0000256" key="1">
    <source>
        <dbReference type="ARBA" id="ARBA00004141"/>
    </source>
</evidence>
<feature type="transmembrane region" description="Helical" evidence="6">
    <location>
        <begin position="84"/>
        <end position="102"/>
    </location>
</feature>
<reference evidence="7" key="1">
    <citation type="journal article" date="2020" name="Nature">
        <title>Giant virus diversity and host interactions through global metagenomics.</title>
        <authorList>
            <person name="Schulz F."/>
            <person name="Roux S."/>
            <person name="Paez-Espino D."/>
            <person name="Jungbluth S."/>
            <person name="Walsh D.A."/>
            <person name="Denef V.J."/>
            <person name="McMahon K.D."/>
            <person name="Konstantinidis K.T."/>
            <person name="Eloe-Fadrosh E.A."/>
            <person name="Kyrpides N.C."/>
            <person name="Woyke T."/>
        </authorList>
    </citation>
    <scope>NUCLEOTIDE SEQUENCE</scope>
    <source>
        <strain evidence="7">GVMAG-M-3300023184-120</strain>
    </source>
</reference>
<keyword evidence="3 6" id="KW-0812">Transmembrane</keyword>
<protein>
    <recommendedName>
        <fullName evidence="8">TspO/MBR family protein</fullName>
    </recommendedName>
</protein>
<feature type="transmembrane region" description="Helical" evidence="6">
    <location>
        <begin position="109"/>
        <end position="129"/>
    </location>
</feature>
<evidence type="ECO:0000256" key="4">
    <source>
        <dbReference type="ARBA" id="ARBA00022989"/>
    </source>
</evidence>
<feature type="transmembrane region" description="Helical" evidence="6">
    <location>
        <begin position="135"/>
        <end position="160"/>
    </location>
</feature>
<evidence type="ECO:0000313" key="7">
    <source>
        <dbReference type="EMBL" id="QHT80415.1"/>
    </source>
</evidence>
<sequence>MVSFIYNILYDIILYEMLAYHVLIPVFLATATNALIYTFRLNKRLSSQKYLPPGYIIGLIWTILFATLGYVHYKLYSLKNKANYGSMSIVFFICFSLFYPVVHAIDENYANFMNLISLILSFVVSLVVLMYSKKIFWYLIPLLVWVSFVNIVMLHNIIYLSS</sequence>
<keyword evidence="5 6" id="KW-0472">Membrane</keyword>
<feature type="transmembrane region" description="Helical" evidence="6">
    <location>
        <begin position="50"/>
        <end position="72"/>
    </location>
</feature>
<evidence type="ECO:0000256" key="2">
    <source>
        <dbReference type="ARBA" id="ARBA00007524"/>
    </source>
</evidence>
<comment type="subcellular location">
    <subcellularLocation>
        <location evidence="1">Membrane</location>
        <topology evidence="1">Multi-pass membrane protein</topology>
    </subcellularLocation>
</comment>
<evidence type="ECO:0008006" key="8">
    <source>
        <dbReference type="Google" id="ProtNLM"/>
    </source>
</evidence>
<dbReference type="InterPro" id="IPR004307">
    <property type="entry name" value="TspO_MBR"/>
</dbReference>
<accession>A0A6C0HJT7</accession>
<feature type="transmembrane region" description="Helical" evidence="6">
    <location>
        <begin position="12"/>
        <end position="38"/>
    </location>
</feature>
<proteinExistence type="inferred from homology"/>
<organism evidence="7">
    <name type="scientific">viral metagenome</name>
    <dbReference type="NCBI Taxonomy" id="1070528"/>
    <lineage>
        <taxon>unclassified sequences</taxon>
        <taxon>metagenomes</taxon>
        <taxon>organismal metagenomes</taxon>
    </lineage>
</organism>